<dbReference type="GO" id="GO:0016853">
    <property type="term" value="F:isomerase activity"/>
    <property type="evidence" value="ECO:0007669"/>
    <property type="project" value="UniProtKB-KW"/>
</dbReference>
<accession>A0A6J4U6X0</accession>
<dbReference type="AlphaFoldDB" id="A0A6J4U6X0"/>
<sequence>MNANQIAIQMYTLREESAKDLVGTLGKLAGVGYTAVEFAGFHGVPVPDLRSALDANGMNAMGAHVGYDLFDQDPGAVFADLMTLGCEYAIVPWLRPEQRSAENVPALAESFNRWAALAQAEGIRFAYHNHDFEFTAAPDGMGEPGDTLFDVLAARTDPNLVGFELDAYWVRYAVMDPVSVLRRHAGRIPLLHVKEMSDRPDRSDAPFGEGIMPWDAIFPVAAETGVAWFIVEQDTPQDAYADVGLSLKNLQARVSE</sequence>
<dbReference type="PANTHER" id="PTHR12110">
    <property type="entry name" value="HYDROXYPYRUVATE ISOMERASE"/>
    <property type="match status" value="1"/>
</dbReference>
<feature type="domain" description="Xylose isomerase-like TIM barrel" evidence="1">
    <location>
        <begin position="83"/>
        <end position="240"/>
    </location>
</feature>
<dbReference type="SUPFAM" id="SSF51658">
    <property type="entry name" value="Xylose isomerase-like"/>
    <property type="match status" value="1"/>
</dbReference>
<name>A0A6J4U6X0_9BACT</name>
<evidence type="ECO:0000313" key="2">
    <source>
        <dbReference type="EMBL" id="CAA9542247.1"/>
    </source>
</evidence>
<dbReference type="InterPro" id="IPR036237">
    <property type="entry name" value="Xyl_isomerase-like_sf"/>
</dbReference>
<dbReference type="EMBL" id="CADCWE010000129">
    <property type="protein sequence ID" value="CAA9542247.1"/>
    <property type="molecule type" value="Genomic_DNA"/>
</dbReference>
<reference evidence="2" key="1">
    <citation type="submission" date="2020-02" db="EMBL/GenBank/DDBJ databases">
        <authorList>
            <person name="Meier V. D."/>
        </authorList>
    </citation>
    <scope>NUCLEOTIDE SEQUENCE</scope>
    <source>
        <strain evidence="2">AVDCRST_MAG73</strain>
    </source>
</reference>
<dbReference type="Pfam" id="PF01261">
    <property type="entry name" value="AP_endonuc_2"/>
    <property type="match status" value="1"/>
</dbReference>
<keyword evidence="2" id="KW-0413">Isomerase</keyword>
<dbReference type="InterPro" id="IPR050312">
    <property type="entry name" value="IolE/XylAMocC-like"/>
</dbReference>
<organism evidence="2">
    <name type="scientific">uncultured Thermomicrobiales bacterium</name>
    <dbReference type="NCBI Taxonomy" id="1645740"/>
    <lineage>
        <taxon>Bacteria</taxon>
        <taxon>Pseudomonadati</taxon>
        <taxon>Thermomicrobiota</taxon>
        <taxon>Thermomicrobia</taxon>
        <taxon>Thermomicrobiales</taxon>
        <taxon>environmental samples</taxon>
    </lineage>
</organism>
<protein>
    <submittedName>
        <fullName evidence="2">Sugar or sugar phosphate isomerase/epimerase/dehydrotase</fullName>
    </submittedName>
</protein>
<dbReference type="PANTHER" id="PTHR12110:SF41">
    <property type="entry name" value="INOSOSE DEHYDRATASE"/>
    <property type="match status" value="1"/>
</dbReference>
<proteinExistence type="predicted"/>
<evidence type="ECO:0000259" key="1">
    <source>
        <dbReference type="Pfam" id="PF01261"/>
    </source>
</evidence>
<dbReference type="InterPro" id="IPR013022">
    <property type="entry name" value="Xyl_isomerase-like_TIM-brl"/>
</dbReference>
<dbReference type="Gene3D" id="3.20.20.150">
    <property type="entry name" value="Divalent-metal-dependent TIM barrel enzymes"/>
    <property type="match status" value="1"/>
</dbReference>
<gene>
    <name evidence="2" type="ORF">AVDCRST_MAG73-2018</name>
</gene>